<feature type="chain" id="PRO_5020986946" description="Transporter" evidence="1">
    <location>
        <begin position="32"/>
        <end position="375"/>
    </location>
</feature>
<gene>
    <name evidence="2" type="ORF">C7378_2638</name>
</gene>
<protein>
    <recommendedName>
        <fullName evidence="4">Transporter</fullName>
    </recommendedName>
</protein>
<keyword evidence="1" id="KW-0732">Signal</keyword>
<dbReference type="Proteomes" id="UP000295210">
    <property type="component" value="Unassembled WGS sequence"/>
</dbReference>
<organism evidence="2 3">
    <name type="scientific">Acidipila rosea</name>
    <dbReference type="NCBI Taxonomy" id="768535"/>
    <lineage>
        <taxon>Bacteria</taxon>
        <taxon>Pseudomonadati</taxon>
        <taxon>Acidobacteriota</taxon>
        <taxon>Terriglobia</taxon>
        <taxon>Terriglobales</taxon>
        <taxon>Acidobacteriaceae</taxon>
        <taxon>Acidipila</taxon>
    </lineage>
</organism>
<comment type="caution">
    <text evidence="2">The sequence shown here is derived from an EMBL/GenBank/DDBJ whole genome shotgun (WGS) entry which is preliminary data.</text>
</comment>
<dbReference type="AlphaFoldDB" id="A0A4R1L4H0"/>
<evidence type="ECO:0000313" key="3">
    <source>
        <dbReference type="Proteomes" id="UP000295210"/>
    </source>
</evidence>
<feature type="signal peptide" evidence="1">
    <location>
        <begin position="1"/>
        <end position="31"/>
    </location>
</feature>
<evidence type="ECO:0000313" key="2">
    <source>
        <dbReference type="EMBL" id="TCK72007.1"/>
    </source>
</evidence>
<accession>A0A4R1L4H0</accession>
<reference evidence="2 3" key="1">
    <citation type="submission" date="2019-03" db="EMBL/GenBank/DDBJ databases">
        <title>Genomic Encyclopedia of Type Strains, Phase IV (KMG-IV): sequencing the most valuable type-strain genomes for metagenomic binning, comparative biology and taxonomic classification.</title>
        <authorList>
            <person name="Goeker M."/>
        </authorList>
    </citation>
    <scope>NUCLEOTIDE SEQUENCE [LARGE SCALE GENOMIC DNA]</scope>
    <source>
        <strain evidence="2 3">DSM 103428</strain>
    </source>
</reference>
<dbReference type="EMBL" id="SMGK01000004">
    <property type="protein sequence ID" value="TCK72007.1"/>
    <property type="molecule type" value="Genomic_DNA"/>
</dbReference>
<keyword evidence="3" id="KW-1185">Reference proteome</keyword>
<evidence type="ECO:0008006" key="4">
    <source>
        <dbReference type="Google" id="ProtNLM"/>
    </source>
</evidence>
<name>A0A4R1L4H0_9BACT</name>
<sequence length="375" mass="40750">MAVTRRKSVPVVFMLAFVFICAMIQSSPLNAQGCIIAHSVGEVGGPESQGGYLQSGHFQLAFSYRHQYSFRHFVGSEEQVYRTQDGSNVRNRINLFDVTLTYQATPRFSVDANLPAEFASRRYIIPAHSIGNNPPVEITGDYGVSGAGDISFGVQGWLWNPLHQNSHNIQLGIGIQAPTGRDNLQNRLILTPGSAPIDSTADYSVQPGLGGWGIPITWTAFQSIGQRTQAYFNGSYLITPQETNGVANTPPPGFPPPAPQNAYISIADEYLAQLGFAYSMASVNGLTVSAGLREEGVPAHDLIGGNEGFRRPGYAVSFEPGVLYAFHKGNDLITANIDRAVYRNRVASVPDLQLGTHGDAAFADWLWLASFIHRF</sequence>
<evidence type="ECO:0000256" key="1">
    <source>
        <dbReference type="SAM" id="SignalP"/>
    </source>
</evidence>
<proteinExistence type="predicted"/>